<dbReference type="InterPro" id="IPR036259">
    <property type="entry name" value="MFS_trans_sf"/>
</dbReference>
<evidence type="ECO:0000256" key="2">
    <source>
        <dbReference type="ARBA" id="ARBA00022692"/>
    </source>
</evidence>
<dbReference type="Gene3D" id="1.20.1250.20">
    <property type="entry name" value="MFS general substrate transporter like domains"/>
    <property type="match status" value="1"/>
</dbReference>
<feature type="transmembrane region" description="Helical" evidence="5">
    <location>
        <begin position="254"/>
        <end position="280"/>
    </location>
</feature>
<sequence length="563" mass="62224">MLKLIKVYNTVIGAALSPCYICLLLLPPVRIQEFLLHFYYYILLDQTRRIQQLQLLLLLSYNNSRIKMDESKSTTGTSCSDDISEKQEPQFCLRWERYSYAPQRPRGTSIILRDDENARNLSPVIKYSISIAVLYTAFVATFGNSTYTGGMPGVMTSFGTSKTLATIPISCYSAGLGIGALFSTAFSEVFGRRIVYRVTAPLALVFTLLGGCATNFGTVAIARALAGLFASPCLTVGGGIISDVWNISLEKTGTIFAALFVLFVVAGTQTGPMAGAAIITNHSWRWEFWVSAILFGGSTIIAYLLPETYQPQILRQRAEARMGLIATRATLTRLVLTSLGRPLHMLLVEPTVFPTGLVMAITQSVVFSYFVSYATLFQKIYHHSPYAVGMAFCPLIIGSITAIPTIAIFDQIFYRKPRIEAIRTGTKVAPEKRLYPAMLGSITLPISLFWLAWTGRADIPSIIPILSGGLFGFSFVLTMLCLPVYHSDFYTAHYSASMLAALTFMRFFISASFPLITPTILDILGFTWATSMLGFVTVALIPIPWILYRFGPYLRTKSCYIQA</sequence>
<dbReference type="AlphaFoldDB" id="A0A8H2ZIY1"/>
<keyword evidence="3 5" id="KW-1133">Transmembrane helix</keyword>
<evidence type="ECO:0000313" key="8">
    <source>
        <dbReference type="Proteomes" id="UP000624404"/>
    </source>
</evidence>
<accession>A0A8H2ZIY1</accession>
<dbReference type="PROSITE" id="PS50850">
    <property type="entry name" value="MFS"/>
    <property type="match status" value="1"/>
</dbReference>
<dbReference type="OrthoDB" id="3936150at2759"/>
<feature type="transmembrane region" description="Helical" evidence="5">
    <location>
        <begin position="386"/>
        <end position="413"/>
    </location>
</feature>
<dbReference type="SUPFAM" id="SSF103473">
    <property type="entry name" value="MFS general substrate transporter"/>
    <property type="match status" value="1"/>
</dbReference>
<protein>
    <submittedName>
        <fullName evidence="7">761c5879-fd94-4058-9fcd-51068437b1d8</fullName>
    </submittedName>
</protein>
<evidence type="ECO:0000256" key="1">
    <source>
        <dbReference type="ARBA" id="ARBA00004141"/>
    </source>
</evidence>
<feature type="transmembrane region" description="Helical" evidence="5">
    <location>
        <begin position="286"/>
        <end position="305"/>
    </location>
</feature>
<feature type="transmembrane region" description="Helical" evidence="5">
    <location>
        <begin position="222"/>
        <end position="242"/>
    </location>
</feature>
<dbReference type="GO" id="GO:0015606">
    <property type="term" value="F:spermidine transmembrane transporter activity"/>
    <property type="evidence" value="ECO:0007669"/>
    <property type="project" value="TreeGrafter"/>
</dbReference>
<dbReference type="EMBL" id="CAJHIA010000002">
    <property type="protein sequence ID" value="CAD6439275.1"/>
    <property type="molecule type" value="Genomic_DNA"/>
</dbReference>
<evidence type="ECO:0000259" key="6">
    <source>
        <dbReference type="PROSITE" id="PS50850"/>
    </source>
</evidence>
<organism evidence="7 8">
    <name type="scientific">Sclerotinia trifoliorum</name>
    <dbReference type="NCBI Taxonomy" id="28548"/>
    <lineage>
        <taxon>Eukaryota</taxon>
        <taxon>Fungi</taxon>
        <taxon>Dikarya</taxon>
        <taxon>Ascomycota</taxon>
        <taxon>Pezizomycotina</taxon>
        <taxon>Leotiomycetes</taxon>
        <taxon>Helotiales</taxon>
        <taxon>Sclerotiniaceae</taxon>
        <taxon>Sclerotinia</taxon>
    </lineage>
</organism>
<evidence type="ECO:0000256" key="5">
    <source>
        <dbReference type="SAM" id="Phobius"/>
    </source>
</evidence>
<feature type="transmembrane region" description="Helical" evidence="5">
    <location>
        <begin position="528"/>
        <end position="548"/>
    </location>
</feature>
<feature type="domain" description="Major facilitator superfamily (MFS) profile" evidence="6">
    <location>
        <begin position="129"/>
        <end position="557"/>
    </location>
</feature>
<dbReference type="GO" id="GO:0005886">
    <property type="term" value="C:plasma membrane"/>
    <property type="evidence" value="ECO:0007669"/>
    <property type="project" value="TreeGrafter"/>
</dbReference>
<dbReference type="PANTHER" id="PTHR23502">
    <property type="entry name" value="MAJOR FACILITATOR SUPERFAMILY"/>
    <property type="match status" value="1"/>
</dbReference>
<dbReference type="Pfam" id="PF07690">
    <property type="entry name" value="MFS_1"/>
    <property type="match status" value="1"/>
</dbReference>
<reference evidence="7" key="1">
    <citation type="submission" date="2020-10" db="EMBL/GenBank/DDBJ databases">
        <authorList>
            <person name="Kusch S."/>
        </authorList>
    </citation>
    <scope>NUCLEOTIDE SEQUENCE</scope>
    <source>
        <strain evidence="7">SwB9</strain>
    </source>
</reference>
<evidence type="ECO:0000313" key="7">
    <source>
        <dbReference type="EMBL" id="CAD6439275.1"/>
    </source>
</evidence>
<keyword evidence="2 5" id="KW-0812">Transmembrane</keyword>
<proteinExistence type="predicted"/>
<evidence type="ECO:0000256" key="3">
    <source>
        <dbReference type="ARBA" id="ARBA00022989"/>
    </source>
</evidence>
<keyword evidence="4 5" id="KW-0472">Membrane</keyword>
<evidence type="ECO:0000256" key="4">
    <source>
        <dbReference type="ARBA" id="ARBA00023136"/>
    </source>
</evidence>
<gene>
    <name evidence="7" type="ORF">SCLTRI_LOCUS133</name>
</gene>
<feature type="transmembrane region" description="Helical" evidence="5">
    <location>
        <begin position="459"/>
        <end position="482"/>
    </location>
</feature>
<feature type="transmembrane region" description="Helical" evidence="5">
    <location>
        <begin position="163"/>
        <end position="182"/>
    </location>
</feature>
<comment type="subcellular location">
    <subcellularLocation>
        <location evidence="1">Membrane</location>
        <topology evidence="1">Multi-pass membrane protein</topology>
    </subcellularLocation>
</comment>
<dbReference type="Proteomes" id="UP000624404">
    <property type="component" value="Unassembled WGS sequence"/>
</dbReference>
<keyword evidence="8" id="KW-1185">Reference proteome</keyword>
<dbReference type="InterPro" id="IPR020846">
    <property type="entry name" value="MFS_dom"/>
</dbReference>
<feature type="transmembrane region" description="Helical" evidence="5">
    <location>
        <begin position="124"/>
        <end position="143"/>
    </location>
</feature>
<dbReference type="InterPro" id="IPR011701">
    <property type="entry name" value="MFS"/>
</dbReference>
<comment type="caution">
    <text evidence="7">The sequence shown here is derived from an EMBL/GenBank/DDBJ whole genome shotgun (WGS) entry which is preliminary data.</text>
</comment>
<dbReference type="GO" id="GO:0000297">
    <property type="term" value="F:spermine transmembrane transporter activity"/>
    <property type="evidence" value="ECO:0007669"/>
    <property type="project" value="TreeGrafter"/>
</dbReference>
<feature type="transmembrane region" description="Helical" evidence="5">
    <location>
        <begin position="351"/>
        <end position="374"/>
    </location>
</feature>
<feature type="transmembrane region" description="Helical" evidence="5">
    <location>
        <begin position="194"/>
        <end position="216"/>
    </location>
</feature>
<dbReference type="FunFam" id="1.20.1250.20:FF:000907">
    <property type="entry name" value="Similar to MFS multidrug transporter, partial sequence"/>
    <property type="match status" value="1"/>
</dbReference>
<feature type="transmembrane region" description="Helical" evidence="5">
    <location>
        <begin position="434"/>
        <end position="453"/>
    </location>
</feature>
<dbReference type="PANTHER" id="PTHR23502:SF182">
    <property type="entry name" value="POLYAMINE TRANSPORTER, PUTATIVE-RELATED"/>
    <property type="match status" value="1"/>
</dbReference>
<name>A0A8H2ZIY1_9HELO</name>
<feature type="transmembrane region" description="Helical" evidence="5">
    <location>
        <begin position="494"/>
        <end position="516"/>
    </location>
</feature>